<comment type="subcellular location">
    <subcellularLocation>
        <location evidence="9">Cell membrane</location>
        <topology evidence="9">Single-pass membrane protein</topology>
    </subcellularLocation>
    <subcellularLocation>
        <location evidence="1">Membrane</location>
    </subcellularLocation>
</comment>
<evidence type="ECO:0000256" key="9">
    <source>
        <dbReference type="HAMAP-Rule" id="MF_00422"/>
    </source>
</evidence>
<keyword evidence="8 9" id="KW-0472">Membrane</keyword>
<evidence type="ECO:0000256" key="8">
    <source>
        <dbReference type="ARBA" id="ARBA00023136"/>
    </source>
</evidence>
<evidence type="ECO:0000256" key="2">
    <source>
        <dbReference type="ARBA" id="ARBA00022448"/>
    </source>
</evidence>
<dbReference type="PANTHER" id="PTHR33910">
    <property type="entry name" value="PROTEIN TRANSLOCASE SUBUNIT SECE"/>
    <property type="match status" value="1"/>
</dbReference>
<dbReference type="PROSITE" id="PS01067">
    <property type="entry name" value="SECE_SEC61G"/>
    <property type="match status" value="1"/>
</dbReference>
<evidence type="ECO:0000256" key="10">
    <source>
        <dbReference type="SAM" id="MobiDB-lite"/>
    </source>
</evidence>
<dbReference type="Proteomes" id="UP000436181">
    <property type="component" value="Unassembled WGS sequence"/>
</dbReference>
<feature type="transmembrane region" description="Helical" evidence="9">
    <location>
        <begin position="77"/>
        <end position="98"/>
    </location>
</feature>
<keyword evidence="7 9" id="KW-0811">Translocation</keyword>
<name>A0ABQ6VD28_9CORY</name>
<comment type="caution">
    <text evidence="11">The sequence shown here is derived from an EMBL/GenBank/DDBJ whole genome shotgun (WGS) entry which is preliminary data.</text>
</comment>
<evidence type="ECO:0000256" key="4">
    <source>
        <dbReference type="ARBA" id="ARBA00022692"/>
    </source>
</evidence>
<protein>
    <recommendedName>
        <fullName evidence="9">Protein translocase subunit SecE</fullName>
    </recommendedName>
</protein>
<reference evidence="11 12" key="1">
    <citation type="submission" date="2019-10" db="EMBL/GenBank/DDBJ databases">
        <title>Corynebacterium sp novel species isolated from the respiratory tract of Marmot.</title>
        <authorList>
            <person name="Zhang G."/>
        </authorList>
    </citation>
    <scope>NUCLEOTIDE SEQUENCE [LARGE SCALE GENOMIC DNA]</scope>
    <source>
        <strain evidence="11 12">336</strain>
    </source>
</reference>
<evidence type="ECO:0000256" key="5">
    <source>
        <dbReference type="ARBA" id="ARBA00022927"/>
    </source>
</evidence>
<evidence type="ECO:0000256" key="3">
    <source>
        <dbReference type="ARBA" id="ARBA00022475"/>
    </source>
</evidence>
<feature type="region of interest" description="Disordered" evidence="10">
    <location>
        <begin position="1"/>
        <end position="42"/>
    </location>
</feature>
<dbReference type="NCBIfam" id="TIGR00964">
    <property type="entry name" value="secE_bact"/>
    <property type="match status" value="1"/>
</dbReference>
<dbReference type="Gene3D" id="1.20.5.1030">
    <property type="entry name" value="Preprotein translocase secy subunit"/>
    <property type="match status" value="1"/>
</dbReference>
<dbReference type="HAMAP" id="MF_00422">
    <property type="entry name" value="SecE"/>
    <property type="match status" value="1"/>
</dbReference>
<dbReference type="InterPro" id="IPR001901">
    <property type="entry name" value="Translocase_SecE/Sec61-g"/>
</dbReference>
<evidence type="ECO:0000256" key="7">
    <source>
        <dbReference type="ARBA" id="ARBA00023010"/>
    </source>
</evidence>
<dbReference type="EMBL" id="WBZJ01000003">
    <property type="protein sequence ID" value="KAB3519998.1"/>
    <property type="molecule type" value="Genomic_DNA"/>
</dbReference>
<evidence type="ECO:0000256" key="1">
    <source>
        <dbReference type="ARBA" id="ARBA00004370"/>
    </source>
</evidence>
<proteinExistence type="inferred from homology"/>
<dbReference type="RefSeq" id="WP_151844751.1">
    <property type="nucleotide sequence ID" value="NZ_WBZJ01000003.1"/>
</dbReference>
<organism evidence="11 12">
    <name type="scientific">Corynebacterium zhongnanshanii</name>
    <dbReference type="NCBI Taxonomy" id="2768834"/>
    <lineage>
        <taxon>Bacteria</taxon>
        <taxon>Bacillati</taxon>
        <taxon>Actinomycetota</taxon>
        <taxon>Actinomycetes</taxon>
        <taxon>Mycobacteriales</taxon>
        <taxon>Corynebacteriaceae</taxon>
        <taxon>Corynebacterium</taxon>
    </lineage>
</organism>
<dbReference type="Pfam" id="PF00584">
    <property type="entry name" value="SecE"/>
    <property type="match status" value="1"/>
</dbReference>
<dbReference type="InterPro" id="IPR038379">
    <property type="entry name" value="SecE_sf"/>
</dbReference>
<dbReference type="NCBIfam" id="NF005783">
    <property type="entry name" value="PRK07597.9-4"/>
    <property type="match status" value="1"/>
</dbReference>
<keyword evidence="12" id="KW-1185">Reference proteome</keyword>
<evidence type="ECO:0000313" key="11">
    <source>
        <dbReference type="EMBL" id="KAB3519998.1"/>
    </source>
</evidence>
<evidence type="ECO:0000256" key="6">
    <source>
        <dbReference type="ARBA" id="ARBA00022989"/>
    </source>
</evidence>
<dbReference type="InterPro" id="IPR005807">
    <property type="entry name" value="SecE_bac"/>
</dbReference>
<comment type="function">
    <text evidence="9">Essential subunit of the Sec protein translocation channel SecYEG. Clamps together the 2 halves of SecY. May contact the channel plug during translocation.</text>
</comment>
<keyword evidence="3 9" id="KW-1003">Cell membrane</keyword>
<gene>
    <name evidence="9 11" type="primary">secE</name>
    <name evidence="11" type="ORF">F8377_08835</name>
</gene>
<comment type="subunit">
    <text evidence="9">Component of the Sec protein translocase complex. Heterotrimer consisting of SecY, SecE and SecG subunits. The heterotrimers can form oligomers, although 1 heterotrimer is thought to be able to translocate proteins. Interacts with the ribosome. Interacts with SecDF, and other proteins may be involved. Interacts with SecA.</text>
</comment>
<keyword evidence="5 9" id="KW-0653">Protein transport</keyword>
<dbReference type="PANTHER" id="PTHR33910:SF1">
    <property type="entry name" value="PROTEIN TRANSLOCASE SUBUNIT SECE"/>
    <property type="match status" value="1"/>
</dbReference>
<keyword evidence="4 9" id="KW-0812">Transmembrane</keyword>
<keyword evidence="6 9" id="KW-1133">Transmembrane helix</keyword>
<comment type="similarity">
    <text evidence="9">Belongs to the SecE/SEC61-gamma family.</text>
</comment>
<keyword evidence="2 9" id="KW-0813">Transport</keyword>
<accession>A0ABQ6VD28</accession>
<sequence>MSETPNTPTADGGNLRPTGKRQRAGEATTARATSAQKAPEVVETRRNPFSAIVDFLRGVVSEMGKVIWPTGREMVNYTIIVLLFLVFTTALVGGVDWVSNFALQKIFH</sequence>
<evidence type="ECO:0000313" key="12">
    <source>
        <dbReference type="Proteomes" id="UP000436181"/>
    </source>
</evidence>